<reference evidence="8" key="1">
    <citation type="submission" date="2024-02" db="UniProtKB">
        <authorList>
            <consortium name="WormBaseParasite"/>
        </authorList>
    </citation>
    <scope>IDENTIFICATION</scope>
</reference>
<feature type="transmembrane region" description="Helical" evidence="5">
    <location>
        <begin position="595"/>
        <end position="615"/>
    </location>
</feature>
<dbReference type="Pfam" id="PF02535">
    <property type="entry name" value="Zip"/>
    <property type="match status" value="1"/>
</dbReference>
<dbReference type="PANTHER" id="PTHR33651">
    <property type="entry name" value="PROTEIN CBG06246"/>
    <property type="match status" value="1"/>
</dbReference>
<evidence type="ECO:0000256" key="2">
    <source>
        <dbReference type="ARBA" id="ARBA00022692"/>
    </source>
</evidence>
<dbReference type="Proteomes" id="UP000887575">
    <property type="component" value="Unassembled WGS sequence"/>
</dbReference>
<keyword evidence="2 5" id="KW-0812">Transmembrane</keyword>
<feature type="domain" description="Ubiquitin-like" evidence="6">
    <location>
        <begin position="1"/>
        <end position="73"/>
    </location>
</feature>
<dbReference type="GO" id="GO:0046873">
    <property type="term" value="F:metal ion transmembrane transporter activity"/>
    <property type="evidence" value="ECO:0007669"/>
    <property type="project" value="InterPro"/>
</dbReference>
<keyword evidence="3 5" id="KW-1133">Transmembrane helix</keyword>
<dbReference type="InterPro" id="IPR003689">
    <property type="entry name" value="ZIP"/>
</dbReference>
<dbReference type="CDD" id="cd17039">
    <property type="entry name" value="Ubl_ubiquitin_like"/>
    <property type="match status" value="1"/>
</dbReference>
<dbReference type="InterPro" id="IPR029071">
    <property type="entry name" value="Ubiquitin-like_domsf"/>
</dbReference>
<dbReference type="Gene3D" id="3.10.20.90">
    <property type="entry name" value="Phosphatidylinositol 3-kinase Catalytic Subunit, Chain A, domain 1"/>
    <property type="match status" value="1"/>
</dbReference>
<evidence type="ECO:0000256" key="3">
    <source>
        <dbReference type="ARBA" id="ARBA00022989"/>
    </source>
</evidence>
<dbReference type="AlphaFoldDB" id="A0AAF3EQH8"/>
<dbReference type="SUPFAM" id="SSF54236">
    <property type="entry name" value="Ubiquitin-like"/>
    <property type="match status" value="1"/>
</dbReference>
<keyword evidence="4 5" id="KW-0472">Membrane</keyword>
<evidence type="ECO:0000256" key="4">
    <source>
        <dbReference type="ARBA" id="ARBA00023136"/>
    </source>
</evidence>
<feature type="transmembrane region" description="Helical" evidence="5">
    <location>
        <begin position="568"/>
        <end position="589"/>
    </location>
</feature>
<dbReference type="PROSITE" id="PS50053">
    <property type="entry name" value="UBIQUITIN_2"/>
    <property type="match status" value="1"/>
</dbReference>
<accession>A0AAF3EQH8</accession>
<evidence type="ECO:0000259" key="6">
    <source>
        <dbReference type="PROSITE" id="PS50053"/>
    </source>
</evidence>
<dbReference type="WBParaSite" id="MBELARI_LOCUS16342">
    <property type="protein sequence ID" value="MBELARI_LOCUS16342"/>
    <property type="gene ID" value="MBELARI_LOCUS16342"/>
</dbReference>
<evidence type="ECO:0000313" key="8">
    <source>
        <dbReference type="WBParaSite" id="MBELARI_LOCUS16342"/>
    </source>
</evidence>
<comment type="subcellular location">
    <subcellularLocation>
        <location evidence="1">Membrane</location>
        <topology evidence="1">Multi-pass membrane protein</topology>
    </subcellularLocation>
</comment>
<name>A0AAF3EQH8_9BILA</name>
<keyword evidence="7" id="KW-1185">Reference proteome</keyword>
<evidence type="ECO:0000256" key="5">
    <source>
        <dbReference type="SAM" id="Phobius"/>
    </source>
</evidence>
<evidence type="ECO:0000313" key="7">
    <source>
        <dbReference type="Proteomes" id="UP000887575"/>
    </source>
</evidence>
<proteinExistence type="predicted"/>
<feature type="transmembrane region" description="Helical" evidence="5">
    <location>
        <begin position="627"/>
        <end position="652"/>
    </location>
</feature>
<protein>
    <recommendedName>
        <fullName evidence="6">Ubiquitin-like domain-containing protein</fullName>
    </recommendedName>
</protein>
<dbReference type="PANTHER" id="PTHR33651:SF2">
    <property type="entry name" value="PI3K_PI4K CATALYTIC DOMAIN-CONTAINING PROTEIN"/>
    <property type="match status" value="1"/>
</dbReference>
<dbReference type="InterPro" id="IPR000626">
    <property type="entry name" value="Ubiquitin-like_dom"/>
</dbReference>
<sequence>MKIRIAFKKDGVESPDQEVEVDDEAKVEELMDAVTKAFGILPADQELRFDGEQLKPDHSLKAYSLGGGATVTLTRVALEELELGIDLHNLEGHVEGAYTVITIGAEATESGVPNNGRIVLKHSNIDMWKGVVEFRAADIDKEPGEDQAKFADIMLKLIELLWNSEFFLCYPGLIGEMRRISREAKGYFGGDSTTMEMATSQYFFDLLKGRGTSFDQATFKVKFERKTSGIHSGCIATIRHDGIDDSASPPDLREVFAYVLLEAIGLGPECHFFGPIPGRSNDTLYIGTKSIPGLKHIEDATGGSQDIKMIIFAIHVASSVLRLGDVHTRNCGYYDGKPSIFDFNVRPFQEGYDYKLVNLEEFLKGKPQCVDTLITGQSGHPMRAIVEDMNEQSRGEKGLALLQGWDMLNRVDIAMCYYRGHQGFGPVCKVAVVLLKSTFSSPSVKKPAIDGSEHFLISLHKQYKYRRHLDAEKFTDQNFKTCRKTVKNWQIPANCPKIYRSFGIYDYERRLVFAGTKDKRATISCQLLCTAVVLAEPERCETNCEKIDEDPPILMASKPHAHSHGVRSITIVAALSFHSIVEGVALGITNSPTDAYTLFFSLMVHKLIVAFSVGLQLARTHAHALHMVVISMLILASMSPLGALFGMVVQNTIQGAFKEVLLHERDNEHPNLLKLVFMLLGFTLFGGVRLFDDGHGHGHGHSHGAGDAHDEHDHVNTTAATVLANVTAAVITKTLDLRLDLMIQHFVVRLQSRCLSRPSGLWDRFSRETLRQRLQKATETQRTNRADVHYSDAISLRPPRDLWKAGAFAAGVCV</sequence>
<dbReference type="SMART" id="SM00213">
    <property type="entry name" value="UBQ"/>
    <property type="match status" value="1"/>
</dbReference>
<evidence type="ECO:0000256" key="1">
    <source>
        <dbReference type="ARBA" id="ARBA00004141"/>
    </source>
</evidence>
<dbReference type="Pfam" id="PF00240">
    <property type="entry name" value="ubiquitin"/>
    <property type="match status" value="1"/>
</dbReference>
<dbReference type="GO" id="GO:0016020">
    <property type="term" value="C:membrane"/>
    <property type="evidence" value="ECO:0007669"/>
    <property type="project" value="UniProtKB-SubCell"/>
</dbReference>
<organism evidence="7 8">
    <name type="scientific">Mesorhabditis belari</name>
    <dbReference type="NCBI Taxonomy" id="2138241"/>
    <lineage>
        <taxon>Eukaryota</taxon>
        <taxon>Metazoa</taxon>
        <taxon>Ecdysozoa</taxon>
        <taxon>Nematoda</taxon>
        <taxon>Chromadorea</taxon>
        <taxon>Rhabditida</taxon>
        <taxon>Rhabditina</taxon>
        <taxon>Rhabditomorpha</taxon>
        <taxon>Rhabditoidea</taxon>
        <taxon>Rhabditidae</taxon>
        <taxon>Mesorhabditinae</taxon>
        <taxon>Mesorhabditis</taxon>
    </lineage>
</organism>